<dbReference type="Pfam" id="PF05699">
    <property type="entry name" value="Dimer_Tnp_hAT"/>
    <property type="match status" value="1"/>
</dbReference>
<feature type="region of interest" description="Disordered" evidence="1">
    <location>
        <begin position="1"/>
        <end position="31"/>
    </location>
</feature>
<evidence type="ECO:0000256" key="1">
    <source>
        <dbReference type="SAM" id="MobiDB-lite"/>
    </source>
</evidence>
<gene>
    <name evidence="3" type="ORF">JBS370_LOCUS27236</name>
</gene>
<evidence type="ECO:0000313" key="3">
    <source>
        <dbReference type="EMBL" id="CAF4018054.1"/>
    </source>
</evidence>
<name>A0A819PQN7_9BILA</name>
<reference evidence="3" key="1">
    <citation type="submission" date="2021-02" db="EMBL/GenBank/DDBJ databases">
        <authorList>
            <person name="Nowell W R."/>
        </authorList>
    </citation>
    <scope>NUCLEOTIDE SEQUENCE</scope>
</reference>
<protein>
    <recommendedName>
        <fullName evidence="2">HAT C-terminal dimerisation domain-containing protein</fullName>
    </recommendedName>
</protein>
<feature type="domain" description="HAT C-terminal dimerisation" evidence="2">
    <location>
        <begin position="260"/>
        <end position="352"/>
    </location>
</feature>
<organism evidence="3 4">
    <name type="scientific">Rotaria sordida</name>
    <dbReference type="NCBI Taxonomy" id="392033"/>
    <lineage>
        <taxon>Eukaryota</taxon>
        <taxon>Metazoa</taxon>
        <taxon>Spiralia</taxon>
        <taxon>Gnathifera</taxon>
        <taxon>Rotifera</taxon>
        <taxon>Eurotatoria</taxon>
        <taxon>Bdelloidea</taxon>
        <taxon>Philodinida</taxon>
        <taxon>Philodinidae</taxon>
        <taxon>Rotaria</taxon>
    </lineage>
</organism>
<dbReference type="AlphaFoldDB" id="A0A819PQN7"/>
<dbReference type="EMBL" id="CAJOBD010005051">
    <property type="protein sequence ID" value="CAF4018054.1"/>
    <property type="molecule type" value="Genomic_DNA"/>
</dbReference>
<dbReference type="SUPFAM" id="SSF53098">
    <property type="entry name" value="Ribonuclease H-like"/>
    <property type="match status" value="1"/>
</dbReference>
<dbReference type="InterPro" id="IPR008906">
    <property type="entry name" value="HATC_C_dom"/>
</dbReference>
<dbReference type="InterPro" id="IPR052717">
    <property type="entry name" value="Vacuolar_transposase_reg"/>
</dbReference>
<feature type="compositionally biased region" description="Polar residues" evidence="1">
    <location>
        <begin position="1"/>
        <end position="18"/>
    </location>
</feature>
<comment type="caution">
    <text evidence="3">The sequence shown here is derived from an EMBL/GenBank/DDBJ whole genome shotgun (WGS) entry which is preliminary data.</text>
</comment>
<dbReference type="PANTHER" id="PTHR46169">
    <property type="entry name" value="DNA REPLICATION-RELATED ELEMENT FACTOR, ISOFORM A"/>
    <property type="match status" value="1"/>
</dbReference>
<dbReference type="GO" id="GO:0006357">
    <property type="term" value="P:regulation of transcription by RNA polymerase II"/>
    <property type="evidence" value="ECO:0007669"/>
    <property type="project" value="TreeGrafter"/>
</dbReference>
<sequence>MFTLTRTTQIQQHPPTNQRRQHHQQKINNSTSTIVTVKHNHLVMLESEIPPEATRIITLILSENTVLKSFLPLNEIFEEKELNKKRLEKINVVLLERIIEFLKPWKHVSTRLQSTNIPSIHIVIPGVESLKTSLEFVFHDTKFEHDKDMMFFRQRGKILIDAMLDYHPIHLMTLFLNPRTRKMKQCTNSQRQSCLEYIKQEMIMFDAFDSDTQSIDNSDISKRKTYDKQNITDRIMQQYYEEEDEYDDLPVTTTAIHQAEIDNYLKFGIYKSNESCSANASPSSDQEYNPLHFWKQNHSLYPRLAKIAKRVFAVPATSAAVEREFSLAGNIVTKKRSKLSSETVNDIIFQNSFEKYKRKNAQNK</sequence>
<accession>A0A819PQN7</accession>
<evidence type="ECO:0000259" key="2">
    <source>
        <dbReference type="Pfam" id="PF05699"/>
    </source>
</evidence>
<dbReference type="GO" id="GO:0046983">
    <property type="term" value="F:protein dimerization activity"/>
    <property type="evidence" value="ECO:0007669"/>
    <property type="project" value="InterPro"/>
</dbReference>
<dbReference type="InterPro" id="IPR012337">
    <property type="entry name" value="RNaseH-like_sf"/>
</dbReference>
<evidence type="ECO:0000313" key="4">
    <source>
        <dbReference type="Proteomes" id="UP000663836"/>
    </source>
</evidence>
<dbReference type="GO" id="GO:0005634">
    <property type="term" value="C:nucleus"/>
    <property type="evidence" value="ECO:0007669"/>
    <property type="project" value="TreeGrafter"/>
</dbReference>
<proteinExistence type="predicted"/>
<dbReference type="Proteomes" id="UP000663836">
    <property type="component" value="Unassembled WGS sequence"/>
</dbReference>
<dbReference type="PANTHER" id="PTHR46169:SF15">
    <property type="entry name" value="INNER CENTROMERE PROTEIN A-LIKE ISOFORM X1-RELATED"/>
    <property type="match status" value="1"/>
</dbReference>